<dbReference type="EMBL" id="CP093547">
    <property type="protein sequence ID" value="UNP28109.1"/>
    <property type="molecule type" value="Genomic_DNA"/>
</dbReference>
<name>A0ABY3X6B1_9GAMM</name>
<sequence length="91" mass="10250">MSRQLTMQCGHCRHVANVRSSREMTATYREVTFRCTNDMCGHSWVADLIAVRTTSPSACPNPDVQLPFARNVLIRTIVHQMELALMDAAND</sequence>
<dbReference type="Pfam" id="PF04606">
    <property type="entry name" value="Ogr_Delta"/>
    <property type="match status" value="1"/>
</dbReference>
<protein>
    <submittedName>
        <fullName evidence="2">Ogr/Delta-like zinc finger family protein</fullName>
    </submittedName>
</protein>
<evidence type="ECO:0000313" key="2">
    <source>
        <dbReference type="EMBL" id="UNP28109.1"/>
    </source>
</evidence>
<dbReference type="RefSeq" id="WP_082647716.1">
    <property type="nucleotide sequence ID" value="NZ_CP011131.1"/>
</dbReference>
<feature type="domain" description="Zinc finger Ogr/Delta-type" evidence="1">
    <location>
        <begin position="9"/>
        <end position="49"/>
    </location>
</feature>
<evidence type="ECO:0000313" key="3">
    <source>
        <dbReference type="Proteomes" id="UP000829194"/>
    </source>
</evidence>
<proteinExistence type="predicted"/>
<dbReference type="InterPro" id="IPR007684">
    <property type="entry name" value="Znf_Ogr/Delta"/>
</dbReference>
<dbReference type="Proteomes" id="UP000829194">
    <property type="component" value="Chromosome"/>
</dbReference>
<organism evidence="2 3">
    <name type="scientific">Lysobacter gummosus</name>
    <dbReference type="NCBI Taxonomy" id="262324"/>
    <lineage>
        <taxon>Bacteria</taxon>
        <taxon>Pseudomonadati</taxon>
        <taxon>Pseudomonadota</taxon>
        <taxon>Gammaproteobacteria</taxon>
        <taxon>Lysobacterales</taxon>
        <taxon>Lysobacteraceae</taxon>
        <taxon>Lysobacter</taxon>
    </lineage>
</organism>
<evidence type="ECO:0000259" key="1">
    <source>
        <dbReference type="Pfam" id="PF04606"/>
    </source>
</evidence>
<gene>
    <name evidence="2" type="ORF">MOV92_16595</name>
</gene>
<reference evidence="2 3" key="1">
    <citation type="submission" date="2022-03" db="EMBL/GenBank/DDBJ databases">
        <title>Complete genome sequence of Lysobacter capsici VKM B-2533 and Lysobacter gummosus 10.1.1, promising sources of lytic agents.</title>
        <authorList>
            <person name="Tarlachkov S.V."/>
            <person name="Kudryakova I.V."/>
            <person name="Afoshin A.S."/>
            <person name="Leontyevskaya E.A."/>
            <person name="Leontyevskaya N.V."/>
        </authorList>
    </citation>
    <scope>NUCLEOTIDE SEQUENCE [LARGE SCALE GENOMIC DNA]</scope>
    <source>
        <strain evidence="2 3">10.1.1</strain>
    </source>
</reference>
<accession>A0ABY3X6B1</accession>
<keyword evidence="3" id="KW-1185">Reference proteome</keyword>